<organism evidence="1 2">
    <name type="scientific">Nocardia tengchongensis</name>
    <dbReference type="NCBI Taxonomy" id="2055889"/>
    <lineage>
        <taxon>Bacteria</taxon>
        <taxon>Bacillati</taxon>
        <taxon>Actinomycetota</taxon>
        <taxon>Actinomycetes</taxon>
        <taxon>Mycobacteriales</taxon>
        <taxon>Nocardiaceae</taxon>
        <taxon>Nocardia</taxon>
    </lineage>
</organism>
<accession>A0ABX8CIB6</accession>
<evidence type="ECO:0000313" key="2">
    <source>
        <dbReference type="Proteomes" id="UP000683310"/>
    </source>
</evidence>
<dbReference type="EMBL" id="CP074371">
    <property type="protein sequence ID" value="QVI19670.1"/>
    <property type="molecule type" value="Genomic_DNA"/>
</dbReference>
<reference evidence="1 2" key="1">
    <citation type="submission" date="2021-04" db="EMBL/GenBank/DDBJ databases">
        <title>Nocardia tengchongensis.</title>
        <authorList>
            <person name="Zhuang k."/>
            <person name="Ran Y."/>
            <person name="Li W."/>
        </authorList>
    </citation>
    <scope>NUCLEOTIDE SEQUENCE [LARGE SCALE GENOMIC DNA]</scope>
    <source>
        <strain evidence="1 2">CFH S0057</strain>
    </source>
</reference>
<keyword evidence="2" id="KW-1185">Reference proteome</keyword>
<evidence type="ECO:0000313" key="1">
    <source>
        <dbReference type="EMBL" id="QVI19670.1"/>
    </source>
</evidence>
<name>A0ABX8CIB6_9NOCA</name>
<dbReference type="Proteomes" id="UP000683310">
    <property type="component" value="Chromosome"/>
</dbReference>
<dbReference type="RefSeq" id="WP_213555702.1">
    <property type="nucleotide sequence ID" value="NZ_JBHZDI010000051.1"/>
</dbReference>
<proteinExistence type="predicted"/>
<gene>
    <name evidence="1" type="ORF">KHQ06_25355</name>
</gene>
<sequence length="399" mass="41848">MAAATAIPIAAQADTGSSGGGACTWATEMSPRTLDRINVAYPDTNAWYWIMPYDIGPDTTLTIKGRFPDARYISFNTYDSNRANFTNGAASALADYRITPDAGSVNPWQQTSAPGGDYTITVRPDTHASDPNVLPLAPAGVTSGKGYLIYRMYMPAQTPDSSSLPQVTVTTKGVAHTYGSCVENSGGLRTQLLRGIQTLAEFVPGKMPSGTDFVRVAGAGAFPNGDNAYLVAGATRPADGKVVVVHAKAPTVPAGSSPSVWPRPGTDVRYFSLCNNESSVLGPVVYNPQPVGTADTGCRADSETRLDTAGFYTYVIADESQRAAVEAIPGATFVPWSAQHPGSTHILMLRNMLPADGFDSAIQRVAPGASAADTAARLGEYYPRSTVCDLNAVTTGTCA</sequence>
<protein>
    <submittedName>
        <fullName evidence="1">Uncharacterized protein</fullName>
    </submittedName>
</protein>